<dbReference type="Pfam" id="PF18912">
    <property type="entry name" value="DZR_2"/>
    <property type="match status" value="1"/>
</dbReference>
<evidence type="ECO:0000259" key="3">
    <source>
        <dbReference type="Pfam" id="PF18912"/>
    </source>
</evidence>
<dbReference type="PANTHER" id="PTHR47505:SF1">
    <property type="entry name" value="DNA UTILIZATION PROTEIN YHGH"/>
    <property type="match status" value="1"/>
</dbReference>
<dbReference type="SUPFAM" id="SSF53271">
    <property type="entry name" value="PRTase-like"/>
    <property type="match status" value="1"/>
</dbReference>
<dbReference type="AlphaFoldDB" id="A0A9D2KP23"/>
<dbReference type="InterPro" id="IPR051910">
    <property type="entry name" value="ComF/GntX_DNA_util-trans"/>
</dbReference>
<reference evidence="4" key="1">
    <citation type="journal article" date="2021" name="PeerJ">
        <title>Extensive microbial diversity within the chicken gut microbiome revealed by metagenomics and culture.</title>
        <authorList>
            <person name="Gilroy R."/>
            <person name="Ravi A."/>
            <person name="Getino M."/>
            <person name="Pursley I."/>
            <person name="Horton D.L."/>
            <person name="Alikhan N.F."/>
            <person name="Baker D."/>
            <person name="Gharbi K."/>
            <person name="Hall N."/>
            <person name="Watson M."/>
            <person name="Adriaenssens E.M."/>
            <person name="Foster-Nyarko E."/>
            <person name="Jarju S."/>
            <person name="Secka A."/>
            <person name="Antonio M."/>
            <person name="Oren A."/>
            <person name="Chaudhuri R.R."/>
            <person name="La Ragione R."/>
            <person name="Hildebrand F."/>
            <person name="Pallen M.J."/>
        </authorList>
    </citation>
    <scope>NUCLEOTIDE SEQUENCE</scope>
    <source>
        <strain evidence="4">CHK178-16964</strain>
    </source>
</reference>
<evidence type="ECO:0000256" key="1">
    <source>
        <dbReference type="ARBA" id="ARBA00008007"/>
    </source>
</evidence>
<dbReference type="EMBL" id="DWZA01000099">
    <property type="protein sequence ID" value="HJA72173.1"/>
    <property type="molecule type" value="Genomic_DNA"/>
</dbReference>
<dbReference type="PANTHER" id="PTHR47505">
    <property type="entry name" value="DNA UTILIZATION PROTEIN YHGH"/>
    <property type="match status" value="1"/>
</dbReference>
<dbReference type="Gene3D" id="3.40.50.2020">
    <property type="match status" value="1"/>
</dbReference>
<organism evidence="4 5">
    <name type="scientific">Candidatus Lachnoclostridium stercoravium</name>
    <dbReference type="NCBI Taxonomy" id="2838633"/>
    <lineage>
        <taxon>Bacteria</taxon>
        <taxon>Bacillati</taxon>
        <taxon>Bacillota</taxon>
        <taxon>Clostridia</taxon>
        <taxon>Lachnospirales</taxon>
        <taxon>Lachnospiraceae</taxon>
    </lineage>
</organism>
<name>A0A9D2KP23_9FIRM</name>
<accession>A0A9D2KP23</accession>
<feature type="domain" description="Double zinc ribbon" evidence="3">
    <location>
        <begin position="14"/>
        <end position="70"/>
    </location>
</feature>
<dbReference type="CDD" id="cd06223">
    <property type="entry name" value="PRTases_typeI"/>
    <property type="match status" value="1"/>
</dbReference>
<sequence length="242" mass="27209">MRPDVKKIIKTGADVLFPRRCPVCEGIVPTFGGLICPSCFHKLSFVKSPTCKKCGKEVLSDTIEYCSDCARRSRSFQYGMALLNYNEAAARSMARIKYHNKREYLDFYSQAAAARYGKRIKKMNVDALVPVPVHPSKLKARGFNQAQVFAEKLGEQLGIPALSDVLIRDRKTEPQKNLSPRERFANLQHAFHARELPDGVRHIMLIDDIYTTGSTIEACTRALKKAGAENIYFLTICIGYGK</sequence>
<protein>
    <submittedName>
        <fullName evidence="4">ComF family protein</fullName>
    </submittedName>
</protein>
<comment type="caution">
    <text evidence="4">The sequence shown here is derived from an EMBL/GenBank/DDBJ whole genome shotgun (WGS) entry which is preliminary data.</text>
</comment>
<gene>
    <name evidence="4" type="ORF">IAA07_11470</name>
</gene>
<evidence type="ECO:0000259" key="2">
    <source>
        <dbReference type="Pfam" id="PF00156"/>
    </source>
</evidence>
<evidence type="ECO:0000313" key="4">
    <source>
        <dbReference type="EMBL" id="HJA72173.1"/>
    </source>
</evidence>
<feature type="domain" description="Phosphoribosyltransferase" evidence="2">
    <location>
        <begin position="147"/>
        <end position="237"/>
    </location>
</feature>
<dbReference type="Proteomes" id="UP000823900">
    <property type="component" value="Unassembled WGS sequence"/>
</dbReference>
<dbReference type="InterPro" id="IPR000836">
    <property type="entry name" value="PRTase_dom"/>
</dbReference>
<evidence type="ECO:0000313" key="5">
    <source>
        <dbReference type="Proteomes" id="UP000823900"/>
    </source>
</evidence>
<dbReference type="Pfam" id="PF00156">
    <property type="entry name" value="Pribosyltran"/>
    <property type="match status" value="1"/>
</dbReference>
<dbReference type="InterPro" id="IPR029057">
    <property type="entry name" value="PRTase-like"/>
</dbReference>
<comment type="similarity">
    <text evidence="1">Belongs to the ComF/GntX family.</text>
</comment>
<dbReference type="InterPro" id="IPR044005">
    <property type="entry name" value="DZR_2"/>
</dbReference>
<reference evidence="4" key="2">
    <citation type="submission" date="2021-04" db="EMBL/GenBank/DDBJ databases">
        <authorList>
            <person name="Gilroy R."/>
        </authorList>
    </citation>
    <scope>NUCLEOTIDE SEQUENCE</scope>
    <source>
        <strain evidence="4">CHK178-16964</strain>
    </source>
</reference>
<proteinExistence type="inferred from homology"/>